<accession>A0A218W199</accession>
<dbReference type="Proteomes" id="UP000233551">
    <property type="component" value="Unassembled WGS sequence"/>
</dbReference>
<proteinExistence type="predicted"/>
<dbReference type="PANTHER" id="PTHR37252">
    <property type="entry name" value="POLYADENYLATE-BINDING PROTEIN-INTERACTING PROTEIN 6"/>
    <property type="match status" value="1"/>
</dbReference>
<reference evidence="2 4" key="3">
    <citation type="submission" date="2017-11" db="EMBL/GenBank/DDBJ databases">
        <title>De-novo sequencing of pomegranate (Punica granatum L.) genome.</title>
        <authorList>
            <person name="Akparov Z."/>
            <person name="Amiraslanov A."/>
            <person name="Hajiyeva S."/>
            <person name="Abbasov M."/>
            <person name="Kaur K."/>
            <person name="Hamwieh A."/>
            <person name="Solovyev V."/>
            <person name="Salamov A."/>
            <person name="Braich B."/>
            <person name="Kosarev P."/>
            <person name="Mahmoud A."/>
            <person name="Hajiyev E."/>
            <person name="Babayeva S."/>
            <person name="Izzatullayeva V."/>
            <person name="Mammadov A."/>
            <person name="Mammadov A."/>
            <person name="Sharifova S."/>
            <person name="Ojaghi J."/>
            <person name="Eynullazada K."/>
            <person name="Bayramov B."/>
            <person name="Abdulazimova A."/>
            <person name="Shahmuradov I."/>
        </authorList>
    </citation>
    <scope>NUCLEOTIDE SEQUENCE [LARGE SCALE GENOMIC DNA]</scope>
    <source>
        <strain evidence="2">AG2017</strain>
        <strain evidence="4">cv. AG2017</strain>
        <tissue evidence="2">Leaf</tissue>
    </source>
</reference>
<organism evidence="1 3">
    <name type="scientific">Punica granatum</name>
    <name type="common">Pomegranate</name>
    <dbReference type="NCBI Taxonomy" id="22663"/>
    <lineage>
        <taxon>Eukaryota</taxon>
        <taxon>Viridiplantae</taxon>
        <taxon>Streptophyta</taxon>
        <taxon>Embryophyta</taxon>
        <taxon>Tracheophyta</taxon>
        <taxon>Spermatophyta</taxon>
        <taxon>Magnoliopsida</taxon>
        <taxon>eudicotyledons</taxon>
        <taxon>Gunneridae</taxon>
        <taxon>Pentapetalae</taxon>
        <taxon>rosids</taxon>
        <taxon>malvids</taxon>
        <taxon>Myrtales</taxon>
        <taxon>Lythraceae</taxon>
        <taxon>Punica</taxon>
    </lineage>
</organism>
<dbReference type="InterPro" id="IPR038981">
    <property type="entry name" value="CID5/CID6"/>
</dbReference>
<dbReference type="GeneID" id="116191280"/>
<dbReference type="EMBL" id="PGOL01002364">
    <property type="protein sequence ID" value="PKI48644.1"/>
    <property type="molecule type" value="Genomic_DNA"/>
</dbReference>
<gene>
    <name evidence="1" type="ORF">CDL15_Pgr005051</name>
    <name evidence="2" type="ORF">CRG98_030972</name>
</gene>
<dbReference type="Gene3D" id="1.10.8.10">
    <property type="entry name" value="DNA helicase RuvA subunit, C-terminal domain"/>
    <property type="match status" value="1"/>
</dbReference>
<name>A0A218W199_PUNGR</name>
<dbReference type="AlphaFoldDB" id="A0A218W199"/>
<reference evidence="3" key="1">
    <citation type="journal article" date="2017" name="Plant J.">
        <title>The pomegranate (Punica granatum L.) genome and the genomics of punicalagin biosynthesis.</title>
        <authorList>
            <person name="Qin G."/>
            <person name="Xu C."/>
            <person name="Ming R."/>
            <person name="Tang H."/>
            <person name="Guyot R."/>
            <person name="Kramer E.M."/>
            <person name="Hu Y."/>
            <person name="Yi X."/>
            <person name="Qi Y."/>
            <person name="Xu X."/>
            <person name="Gao Z."/>
            <person name="Pan H."/>
            <person name="Jian J."/>
            <person name="Tian Y."/>
            <person name="Yue Z."/>
            <person name="Xu Y."/>
        </authorList>
    </citation>
    <scope>NUCLEOTIDE SEQUENCE [LARGE SCALE GENOMIC DNA]</scope>
    <source>
        <strain evidence="3">cv. Dabenzi</strain>
    </source>
</reference>
<reference evidence="1" key="2">
    <citation type="submission" date="2017-06" db="EMBL/GenBank/DDBJ databases">
        <title>The pomegranate genome and the genomics of punicalagin biosynthesis.</title>
        <authorList>
            <person name="Xu C."/>
        </authorList>
    </citation>
    <scope>NUCLEOTIDE SEQUENCE [LARGE SCALE GENOMIC DNA]</scope>
    <source>
        <tissue evidence="1">Fresh leaf</tissue>
    </source>
</reference>
<dbReference type="PANTHER" id="PTHR37252:SF3">
    <property type="entry name" value="POLYADENYLATE-BINDING PROTEIN-INTERACTING PROTEIN 6"/>
    <property type="match status" value="1"/>
</dbReference>
<dbReference type="OrthoDB" id="769720at2759"/>
<evidence type="ECO:0000313" key="2">
    <source>
        <dbReference type="EMBL" id="PKI48644.1"/>
    </source>
</evidence>
<protein>
    <submittedName>
        <fullName evidence="1">Uncharacterized protein</fullName>
    </submittedName>
</protein>
<evidence type="ECO:0000313" key="1">
    <source>
        <dbReference type="EMBL" id="OWM66614.1"/>
    </source>
</evidence>
<keyword evidence="4" id="KW-1185">Reference proteome</keyword>
<evidence type="ECO:0000313" key="3">
    <source>
        <dbReference type="Proteomes" id="UP000197138"/>
    </source>
</evidence>
<dbReference type="EMBL" id="MTKT01005548">
    <property type="protein sequence ID" value="OWM66614.1"/>
    <property type="molecule type" value="Genomic_DNA"/>
</dbReference>
<evidence type="ECO:0000313" key="4">
    <source>
        <dbReference type="Proteomes" id="UP000233551"/>
    </source>
</evidence>
<sequence length="193" mass="20775">MKSRGSSLNPHAVSYIPLSKRVVDSNTGTPGGATRITECSINFAQGHDERKAWLGSNVHETVDFSIGGKYALQNHHAQGSSSQHPATLPDNLMADEMYDMNIEYLQMAFPGLSHQSLADVYIANKGDMEASLDMLHDLEFNQYESPENLPDTLDIGDVAETVPATKQGTLKLKNVAGEGADASSSTSHPSSLN</sequence>
<comment type="caution">
    <text evidence="1">The sequence shown here is derived from an EMBL/GenBank/DDBJ whole genome shotgun (WGS) entry which is preliminary data.</text>
</comment>
<dbReference type="Proteomes" id="UP000197138">
    <property type="component" value="Unassembled WGS sequence"/>
</dbReference>